<evidence type="ECO:0000256" key="3">
    <source>
        <dbReference type="ARBA" id="ARBA00022741"/>
    </source>
</evidence>
<evidence type="ECO:0000259" key="5">
    <source>
        <dbReference type="PROSITE" id="PS50893"/>
    </source>
</evidence>
<evidence type="ECO:0000313" key="7">
    <source>
        <dbReference type="Proteomes" id="UP000642107"/>
    </source>
</evidence>
<accession>A0ABR9DSJ3</accession>
<dbReference type="Proteomes" id="UP000642107">
    <property type="component" value="Unassembled WGS sequence"/>
</dbReference>
<dbReference type="InterPro" id="IPR003439">
    <property type="entry name" value="ABC_transporter-like_ATP-bd"/>
</dbReference>
<evidence type="ECO:0000256" key="2">
    <source>
        <dbReference type="ARBA" id="ARBA00022448"/>
    </source>
</evidence>
<evidence type="ECO:0000256" key="4">
    <source>
        <dbReference type="ARBA" id="ARBA00022840"/>
    </source>
</evidence>
<keyword evidence="4 6" id="KW-0067">ATP-binding</keyword>
<dbReference type="SUPFAM" id="SSF52540">
    <property type="entry name" value="P-loop containing nucleoside triphosphate hydrolases"/>
    <property type="match status" value="1"/>
</dbReference>
<gene>
    <name evidence="6" type="ORF">IGS67_07305</name>
</gene>
<dbReference type="EMBL" id="JACZDF010000003">
    <property type="protein sequence ID" value="MBD9699297.1"/>
    <property type="molecule type" value="Genomic_DNA"/>
</dbReference>
<dbReference type="PROSITE" id="PS00211">
    <property type="entry name" value="ABC_TRANSPORTER_1"/>
    <property type="match status" value="1"/>
</dbReference>
<dbReference type="PANTHER" id="PTHR24220">
    <property type="entry name" value="IMPORT ATP-BINDING PROTEIN"/>
    <property type="match status" value="1"/>
</dbReference>
<keyword evidence="2" id="KW-0813">Transport</keyword>
<comment type="caution">
    <text evidence="6">The sequence shown here is derived from an EMBL/GenBank/DDBJ whole genome shotgun (WGS) entry which is preliminary data.</text>
</comment>
<evidence type="ECO:0000313" key="6">
    <source>
        <dbReference type="EMBL" id="MBD9699297.1"/>
    </source>
</evidence>
<dbReference type="GO" id="GO:0005524">
    <property type="term" value="F:ATP binding"/>
    <property type="evidence" value="ECO:0007669"/>
    <property type="project" value="UniProtKB-KW"/>
</dbReference>
<sequence>MTAVLEARDLTFAYRRGAPPVIDGLTHAFAPGALTTVTGPSGSGKSTLLYVLALMLRPTSGQVRWDDDDASALPDAARARLRAGHAGFVFQDAVLDPARTILDNVREAALFAGMPDDDARERALELCDRFGVGHRVDHRPGEISGGQAQRVALCRALLTRPRVVFGDEPTGNLDGASARIVWDALRAHARAGATVVVATHDERLADESDERVVLS</sequence>
<proteinExistence type="inferred from homology"/>
<protein>
    <submittedName>
        <fullName evidence="6">ABC transporter ATP-binding protein</fullName>
    </submittedName>
</protein>
<dbReference type="Pfam" id="PF00005">
    <property type="entry name" value="ABC_tran"/>
    <property type="match status" value="1"/>
</dbReference>
<dbReference type="PANTHER" id="PTHR24220:SF689">
    <property type="entry name" value="LIPOPROTEIN-RELEASING SYSTEM ATP-BINDING PROTEIN LOLD"/>
    <property type="match status" value="1"/>
</dbReference>
<comment type="similarity">
    <text evidence="1">Belongs to the ABC transporter superfamily.</text>
</comment>
<name>A0ABR9DSJ3_9MICO</name>
<evidence type="ECO:0000256" key="1">
    <source>
        <dbReference type="ARBA" id="ARBA00005417"/>
    </source>
</evidence>
<dbReference type="InterPro" id="IPR027417">
    <property type="entry name" value="P-loop_NTPase"/>
</dbReference>
<dbReference type="InterPro" id="IPR017911">
    <property type="entry name" value="MacB-like_ATP-bd"/>
</dbReference>
<dbReference type="PROSITE" id="PS50893">
    <property type="entry name" value="ABC_TRANSPORTER_2"/>
    <property type="match status" value="1"/>
</dbReference>
<dbReference type="InterPro" id="IPR017871">
    <property type="entry name" value="ABC_transporter-like_CS"/>
</dbReference>
<keyword evidence="7" id="KW-1185">Reference proteome</keyword>
<dbReference type="Gene3D" id="3.40.50.300">
    <property type="entry name" value="P-loop containing nucleotide triphosphate hydrolases"/>
    <property type="match status" value="1"/>
</dbReference>
<keyword evidence="3" id="KW-0547">Nucleotide-binding</keyword>
<dbReference type="InterPro" id="IPR003593">
    <property type="entry name" value="AAA+_ATPase"/>
</dbReference>
<dbReference type="SMART" id="SM00382">
    <property type="entry name" value="AAA"/>
    <property type="match status" value="1"/>
</dbReference>
<feature type="domain" description="ABC transporter" evidence="5">
    <location>
        <begin position="5"/>
        <end position="215"/>
    </location>
</feature>
<dbReference type="RefSeq" id="WP_192279238.1">
    <property type="nucleotide sequence ID" value="NZ_JACZDF010000003.1"/>
</dbReference>
<organism evidence="6 7">
    <name type="scientific">Flavimobilis rhizosphaerae</name>
    <dbReference type="NCBI Taxonomy" id="2775421"/>
    <lineage>
        <taxon>Bacteria</taxon>
        <taxon>Bacillati</taxon>
        <taxon>Actinomycetota</taxon>
        <taxon>Actinomycetes</taxon>
        <taxon>Micrococcales</taxon>
        <taxon>Jonesiaceae</taxon>
        <taxon>Flavimobilis</taxon>
    </lineage>
</organism>
<dbReference type="CDD" id="cd03255">
    <property type="entry name" value="ABC_MJ0796_LolCDE_FtsE"/>
    <property type="match status" value="1"/>
</dbReference>
<reference evidence="6 7" key="1">
    <citation type="submission" date="2020-09" db="EMBL/GenBank/DDBJ databases">
        <title>Flavimobilis rhizosphaerae sp. nov., isolated from rhizosphere soil of Spartina alterniflora.</title>
        <authorList>
            <person name="Hanqin C."/>
        </authorList>
    </citation>
    <scope>NUCLEOTIDE SEQUENCE [LARGE SCALE GENOMIC DNA]</scope>
    <source>
        <strain evidence="6 7">GY 10621</strain>
    </source>
</reference>
<dbReference type="InterPro" id="IPR015854">
    <property type="entry name" value="ABC_transpr_LolD-like"/>
</dbReference>